<dbReference type="Proteomes" id="UP001174909">
    <property type="component" value="Unassembled WGS sequence"/>
</dbReference>
<dbReference type="Gene3D" id="3.90.1150.10">
    <property type="entry name" value="Aspartate Aminotransferase, domain 1"/>
    <property type="match status" value="1"/>
</dbReference>
<evidence type="ECO:0000313" key="2">
    <source>
        <dbReference type="EMBL" id="CAI8009768.1"/>
    </source>
</evidence>
<dbReference type="PANTHER" id="PTHR43586">
    <property type="entry name" value="CYSTEINE DESULFURASE"/>
    <property type="match status" value="1"/>
</dbReference>
<accession>A0AA35RFK2</accession>
<evidence type="ECO:0000313" key="3">
    <source>
        <dbReference type="Proteomes" id="UP001174909"/>
    </source>
</evidence>
<name>A0AA35RFK2_GEOBA</name>
<gene>
    <name evidence="2" type="ORF">GBAR_LOCUS6529</name>
</gene>
<reference evidence="2" key="1">
    <citation type="submission" date="2023-03" db="EMBL/GenBank/DDBJ databases">
        <authorList>
            <person name="Steffen K."/>
            <person name="Cardenas P."/>
        </authorList>
    </citation>
    <scope>NUCLEOTIDE SEQUENCE</scope>
</reference>
<organism evidence="2 3">
    <name type="scientific">Geodia barretti</name>
    <name type="common">Barrett's horny sponge</name>
    <dbReference type="NCBI Taxonomy" id="519541"/>
    <lineage>
        <taxon>Eukaryota</taxon>
        <taxon>Metazoa</taxon>
        <taxon>Porifera</taxon>
        <taxon>Demospongiae</taxon>
        <taxon>Heteroscleromorpha</taxon>
        <taxon>Tetractinellida</taxon>
        <taxon>Astrophorina</taxon>
        <taxon>Geodiidae</taxon>
        <taxon>Geodia</taxon>
    </lineage>
</organism>
<dbReference type="InterPro" id="IPR015421">
    <property type="entry name" value="PyrdxlP-dep_Trfase_major"/>
</dbReference>
<dbReference type="EMBL" id="CASHTH010000991">
    <property type="protein sequence ID" value="CAI8009768.1"/>
    <property type="molecule type" value="Genomic_DNA"/>
</dbReference>
<comment type="caution">
    <text evidence="2">The sequence shown here is derived from an EMBL/GenBank/DDBJ whole genome shotgun (WGS) entry which is preliminary data.</text>
</comment>
<keyword evidence="3" id="KW-1185">Reference proteome</keyword>
<evidence type="ECO:0000259" key="1">
    <source>
        <dbReference type="Pfam" id="PF00266"/>
    </source>
</evidence>
<dbReference type="InterPro" id="IPR000192">
    <property type="entry name" value="Aminotrans_V_dom"/>
</dbReference>
<feature type="domain" description="Aminotransferase class V" evidence="1">
    <location>
        <begin position="28"/>
        <end position="186"/>
    </location>
</feature>
<dbReference type="Pfam" id="PF00266">
    <property type="entry name" value="Aminotran_5"/>
    <property type="match status" value="1"/>
</dbReference>
<dbReference type="InterPro" id="IPR015422">
    <property type="entry name" value="PyrdxlP-dep_Trfase_small"/>
</dbReference>
<dbReference type="PANTHER" id="PTHR43586:SF15">
    <property type="entry name" value="BLR3095 PROTEIN"/>
    <property type="match status" value="1"/>
</dbReference>
<dbReference type="Gene3D" id="3.40.640.10">
    <property type="entry name" value="Type I PLP-dependent aspartate aminotransferase-like (Major domain)"/>
    <property type="match status" value="1"/>
</dbReference>
<proteinExistence type="predicted"/>
<dbReference type="SUPFAM" id="SSF53383">
    <property type="entry name" value="PLP-dependent transferases"/>
    <property type="match status" value="1"/>
</dbReference>
<protein>
    <submittedName>
        <fullName evidence="2">Probable cysteine desulfurase</fullName>
    </submittedName>
</protein>
<dbReference type="InterPro" id="IPR015424">
    <property type="entry name" value="PyrdxlP-dep_Trfase"/>
</dbReference>
<dbReference type="AlphaFoldDB" id="A0AA35RFK2"/>
<sequence length="214" mass="23813">MAWGVKGVVEKQRELWIFGDTRIHLDESVGAIDLDVKACKVDILAADGHKWLLAPEGAAIFYCAKEKQDALINTNVGWAGVVNPRDFLNYDFTPQPAATRFEEGSYNSVGLYGLGAAIELLLEIGIPNIEQRILDLTDRLIEGIHSKNYRLLTPTGESERSGIVVFESDRYTSADLVERLRRENVIGADRGGVRLSPHFYNSEAEIDQVLELLP</sequence>